<evidence type="ECO:0000256" key="2">
    <source>
        <dbReference type="SAM" id="MobiDB-lite"/>
    </source>
</evidence>
<evidence type="ECO:0000313" key="5">
    <source>
        <dbReference type="EMBL" id="KAG2988161.1"/>
    </source>
</evidence>
<feature type="coiled-coil region" evidence="1">
    <location>
        <begin position="1304"/>
        <end position="1331"/>
    </location>
</feature>
<dbReference type="VEuPathDB" id="FungiDB:PC110_g9634"/>
<feature type="coiled-coil region" evidence="1">
    <location>
        <begin position="1010"/>
        <end position="1054"/>
    </location>
</feature>
<feature type="coiled-coil region" evidence="1">
    <location>
        <begin position="855"/>
        <end position="889"/>
    </location>
</feature>
<dbReference type="EMBL" id="MJFZ01000215">
    <property type="protein sequence ID" value="RAW34035.1"/>
    <property type="molecule type" value="Genomic_DNA"/>
</dbReference>
<feature type="coiled-coil region" evidence="1">
    <location>
        <begin position="1108"/>
        <end position="1188"/>
    </location>
</feature>
<dbReference type="Proteomes" id="UP000774804">
    <property type="component" value="Unassembled WGS sequence"/>
</dbReference>
<feature type="compositionally biased region" description="Low complexity" evidence="2">
    <location>
        <begin position="2703"/>
        <end position="2716"/>
    </location>
</feature>
<keyword evidence="1" id="KW-0175">Coiled coil</keyword>
<dbReference type="EMBL" id="RCMG01000039">
    <property type="protein sequence ID" value="KAG2866501.1"/>
    <property type="molecule type" value="Genomic_DNA"/>
</dbReference>
<name>A0A329SB70_9STRA</name>
<evidence type="ECO:0000313" key="8">
    <source>
        <dbReference type="Proteomes" id="UP000251314"/>
    </source>
</evidence>
<evidence type="ECO:0000313" key="7">
    <source>
        <dbReference type="EMBL" id="RAW34035.1"/>
    </source>
</evidence>
<feature type="compositionally biased region" description="Polar residues" evidence="2">
    <location>
        <begin position="27"/>
        <end position="45"/>
    </location>
</feature>
<feature type="coiled-coil region" evidence="1">
    <location>
        <begin position="918"/>
        <end position="980"/>
    </location>
</feature>
<accession>A0A329SB70</accession>
<dbReference type="EMBL" id="RCMI01000610">
    <property type="protein sequence ID" value="KAG2903793.1"/>
    <property type="molecule type" value="Genomic_DNA"/>
</dbReference>
<feature type="region of interest" description="Disordered" evidence="2">
    <location>
        <begin position="1"/>
        <end position="94"/>
    </location>
</feature>
<dbReference type="Proteomes" id="UP000251314">
    <property type="component" value="Unassembled WGS sequence"/>
</dbReference>
<reference evidence="7 8" key="1">
    <citation type="submission" date="2018-01" db="EMBL/GenBank/DDBJ databases">
        <title>Draft genome of the strawberry crown rot pathogen Phytophthora cactorum.</title>
        <authorList>
            <person name="Armitage A.D."/>
            <person name="Lysoe E."/>
            <person name="Nellist C.F."/>
            <person name="Harrison R.J."/>
            <person name="Brurberg M.B."/>
        </authorList>
    </citation>
    <scope>NUCLEOTIDE SEQUENCE [LARGE SCALE GENOMIC DNA]</scope>
    <source>
        <strain evidence="7 8">10300</strain>
    </source>
</reference>
<comment type="caution">
    <text evidence="7">The sequence shown here is derived from an EMBL/GenBank/DDBJ whole genome shotgun (WGS) entry which is preliminary data.</text>
</comment>
<organism evidence="7 8">
    <name type="scientific">Phytophthora cactorum</name>
    <dbReference type="NCBI Taxonomy" id="29920"/>
    <lineage>
        <taxon>Eukaryota</taxon>
        <taxon>Sar</taxon>
        <taxon>Stramenopiles</taxon>
        <taxon>Oomycota</taxon>
        <taxon>Peronosporomycetes</taxon>
        <taxon>Peronosporales</taxon>
        <taxon>Peronosporaceae</taxon>
        <taxon>Phytophthora</taxon>
    </lineage>
</organism>
<feature type="coiled-coil region" evidence="1">
    <location>
        <begin position="630"/>
        <end position="689"/>
    </location>
</feature>
<dbReference type="Proteomes" id="UP000697107">
    <property type="component" value="Unassembled WGS sequence"/>
</dbReference>
<gene>
    <name evidence="7" type="ORF">PC110_g9634</name>
    <name evidence="3" type="ORF">PC113_g2775</name>
    <name evidence="4" type="ORF">PC115_g15202</name>
    <name evidence="5" type="ORF">PC118_g6886</name>
    <name evidence="6" type="ORF">PC129_g5873</name>
</gene>
<dbReference type="Proteomes" id="UP000735874">
    <property type="component" value="Unassembled WGS sequence"/>
</dbReference>
<dbReference type="STRING" id="29920.A0A329SB70"/>
<dbReference type="OrthoDB" id="2378640at2759"/>
<evidence type="ECO:0000313" key="6">
    <source>
        <dbReference type="EMBL" id="KAG3223453.1"/>
    </source>
</evidence>
<protein>
    <submittedName>
        <fullName evidence="7">Uncharacterized protein</fullName>
    </submittedName>
</protein>
<feature type="coiled-coil region" evidence="1">
    <location>
        <begin position="2251"/>
        <end position="2314"/>
    </location>
</feature>
<reference evidence="3" key="2">
    <citation type="submission" date="2018-10" db="EMBL/GenBank/DDBJ databases">
        <title>Effector identification in a new, highly contiguous assembly of the strawberry crown rot pathogen Phytophthora cactorum.</title>
        <authorList>
            <person name="Armitage A.D."/>
            <person name="Nellist C.F."/>
            <person name="Bates H."/>
            <person name="Vickerstaff R.J."/>
            <person name="Harrison R.J."/>
        </authorList>
    </citation>
    <scope>NUCLEOTIDE SEQUENCE</scope>
    <source>
        <strain evidence="3">15-7</strain>
        <strain evidence="4">4032</strain>
        <strain evidence="5">P415</strain>
        <strain evidence="6">P421</strain>
    </source>
</reference>
<feature type="region of interest" description="Disordered" evidence="2">
    <location>
        <begin position="1921"/>
        <end position="1947"/>
    </location>
</feature>
<feature type="coiled-coil region" evidence="1">
    <location>
        <begin position="1588"/>
        <end position="1615"/>
    </location>
</feature>
<feature type="coiled-coil region" evidence="1">
    <location>
        <begin position="2490"/>
        <end position="2517"/>
    </location>
</feature>
<feature type="coiled-coil region" evidence="1">
    <location>
        <begin position="764"/>
        <end position="829"/>
    </location>
</feature>
<keyword evidence="8" id="KW-1185">Reference proteome</keyword>
<sequence>MADSYRPKVSTPSSIKAAYGVKEKTPRSTASKNQQPPGISTQTSVLPRIDRLQKPHVPSPNSAKSGGLSILLPPRRPSSKDAIPCEETSPTFRGEDLVGLSTRAAWCTPRCNPASGLPPGSHVASFFAAPEENNDTSVPIPTPLRLQSTADSISANEERYRVDMEQLTSSNDKFLEISTSANQHLEQMHSQLPTISDAFDQAASALQSLSTDIATLHEQHASAKNDMANRFEAAMNNNAEEMVSLSEALANEKAGLVEAHARELEIADQAFREKTEVLEDKYAEMEKKYLEELEELRQSSESRILVLEGSNRVEKEEQERSAKAALKDLQTKSQAELDELRSSTQSAYTELQQRSQAEYAELQQTSTDELAAVKKTLTSEMLSLKENAAANLAALADRSERQLQEHREHSNEALQQLKYFYAREREHLLEKATEEIARLQMFEIDQSSRREDRRCRETKALREELEVTKTEYCTQIKDLHRRYTSELEVLKATSKAEKKLLVQTHAEETESIRSAATRELSQTISSYEDRVHSMAVAHAAEVARNKEETAQAREDLVAKYESDLGSLQSERAREKDSLIFHYETELEALRQASRGEHDKNVKLHEAQVTQLREAHSSRILSLEMAMREQNKQTEDTLRQKDAQLESRRERIDVLEASEIALKERHEVQAERSLELVERTNMALSELESEIWRLDQLNLEKDAMLDSTNRVLKAGEEDLQTKATTILELTFVVKSRDDEIDKLRNALLDTVQTVNTKTEILELTTETLSSKAKELEATKNALRLESGKLSMVEESMSQKVGMLENSELKMESMRLNMENMRLEIKRMQMDMKLQLEHTEGEMELKNGEIRRLHGAQSELKQKNEFCQQTIERLEESLTFAQRQGEVAQRRIELLRLETKQATEDTKKVCDELLDKEQELVIMTREKQAITAEKQRLQIQFNNLSQVNKTLQEKVELHTMQAEEIQCQYQKLLKERAAENDERMRSEKHLRMLELSAAKDTIRHLEGVEGRLSDTTSRLETVTNEKRHLRAEIKTLSEILEKYEDTDRQLDAANQEIQLKDKLLQDKTHELDALNKRLCKSEDEAQHFLDMSRMETEDWMSHFYRLTCSKDEMVCRNENLESILSNLRVEKEQLMLSLSQEKREIMRRAEDLQERIAGLRKEGAQAANEISGLQHALMERERELEYLQENLGEQTTDTRKIKNTLDTLSIAHTELQAQFSSLSDQQQTETEENQKTVKSLQQHLESKAKQCESLQQSLNIQRQEIDLLMVQHDRDVMQLTDGHRSEAVQLIQSHRAQITQMTEDHLAQVSKLKEEHLSEVNLLTEERQSLTEEHHSGITRLKEVHQAEIDRLEGDLRYQVSALTVDRLSLITEQTEMHRTEVEGLIRDHAKEVETLTKSHRVEIAQKAEDYETEVTRLTAGNRSEIVRLREDHGNEVARLVEGINMNHKAESVQLEGDQPRNWLNLAADEQIRAVCAHSLELMTLHVAHQHEIELLELHATTTKQHITNQLIEQFSQLAAEHTQTLEVLESVHYQTAVNMIPQDELEVECSRLSAQQYEQTLADHSKVMDEHSASLATVRGELSEKSHALKNAEDVVTALNAKISELQAQLQATKYDAPGGTIDNVCNKKLDWGASEDLNDFSSQEAADFIQRCKNALELPGDDGTLMLDDIVEYIEQLMKILQHFELLQPKLGSPRRQPSATDPPPTLKSKVAAVLTFVEELQLITDFAQNILSDESKSEGDPGSNESSRSSLEALRVLTRTPSPAPTFDELQIDVDLAVGNAMQEFDQNLCEFSNEENGRPQEAFFVSHEEKSASRSPSPFLADSLMDISLVMSDYHRLLSQTARWVAKSRQNEPRSHTFSVGTEISRLVREHCALLSLSRRLFKLKDPRQELVSLLEGVALLQRMIGRLTLFQMNSTGDSDEMNLPSFPTSNHSESATSLCKGENDSTESLSRSVLASIGDMARHLQDYDYFLQQIKLDGGRMDRHDNSPASISIEKLVQEINERVMVVEQSKELLGLQNPVEELPAFLVGAREVLRQATQIRESSVCFELRSLKPDGELQEVGGATDEVPDTNNGIEAALSEMDTVVDDLRDYNSLLLWLRQLLPQPDSVKSVADLKAQVQEILTKIDALTADNSNLMQDKTTLKGALEQMEKTQDHLMKEASQESELLQQLAALEAQALLSPVEEVSTRIELVQALINQQQRACDDAQQRRADMTREAAFLRQHDLLSDEDDADSQVSLSVSARLEIYNRLLRDADRLRSEKSDMEATLHEEKNALESSLNQEIQRKSENLENVESELARTREEMDKALAEERAFLESNEVFSSILNIGITADGFFSRLGVYQHLYDKISHLLHEKQTVESCATQEFHFLQTHELLAPNVNSVSSVPTTSELSSIRLELFQRLVNLLAQVHQYEEDLTQENDFLRENNVAFNLLEPQKSRFSVYQTLLAGQNALIEEKLEREVALESEKAFLASHGVPAFDNPMEIYEEYVKDRKQLADLSAELEEELRFLAENQLYASSELSDDAANLTTPFAFSFRLKIYHKLVQSEVQARASTQQLKENMEQQLSQQISSGECKIASLTAKVERLEASLMGWQESAYASRQEWDRMILEQEDKRRSLIRYHEDLQKQTAEDHARVLEEVTEARDSALALASATNAEALEEATKEHERRLEAELHKQTQQLELAAFVHAENETRKQTSDTSDSPASPSISAAQTRAQLLEKFAKRDTTAINIVYKAIRLTTEILSAPGNTSEVSTDVTQTVLACVKELKALKEFLVQSLEQITKDDDHVPPPFTNALYAKWMADAVTRATADKECAIDLALCSHREFMSFAEIQLLSRQEEVDKALARVYDKLKTAAINGGFTPDQEKMLALELEVTREREARENVACKFRLNEEYYRKLLEERKEMEIVQAATVGNLQEECKTLSLKLEKLEHQIQQQQTLLPQFRPPTSNPYTPSPRVSLVSPQAPRVLKTATIPNVPMPMRPERPRGGGNAHKERFVSDLERETGQRHTPTARRFNGWKAREEATTENSGSELEQDFRAMQATAMEPMISTAMAAPATAPGSSLHNQELWYQGVRSIHYVSFFISIFLVPRQQLFRVEIFNSDTEQQQQTVYVTWTEMQTFLQESRKAIRLGIALPLDPEMAVTVPQNVRAEIMDFLFERVRVYGEGTENILLGFE</sequence>
<evidence type="ECO:0000313" key="4">
    <source>
        <dbReference type="EMBL" id="KAG2903793.1"/>
    </source>
</evidence>
<feature type="region of interest" description="Disordered" evidence="2">
    <location>
        <begin position="2696"/>
        <end position="2716"/>
    </location>
</feature>
<dbReference type="EMBL" id="RCML01000158">
    <property type="protein sequence ID" value="KAG2988161.1"/>
    <property type="molecule type" value="Genomic_DNA"/>
</dbReference>
<feature type="compositionally biased region" description="Polar residues" evidence="2">
    <location>
        <begin position="1928"/>
        <end position="1940"/>
    </location>
</feature>
<feature type="coiled-coil region" evidence="1">
    <location>
        <begin position="2920"/>
        <end position="2947"/>
    </location>
</feature>
<feature type="region of interest" description="Disordered" evidence="2">
    <location>
        <begin position="311"/>
        <end position="330"/>
    </location>
</feature>
<evidence type="ECO:0000256" key="1">
    <source>
        <dbReference type="SAM" id="Coils"/>
    </source>
</evidence>
<feature type="coiled-coil region" evidence="1">
    <location>
        <begin position="385"/>
        <end position="416"/>
    </location>
</feature>
<dbReference type="Proteomes" id="UP000760860">
    <property type="component" value="Unassembled WGS sequence"/>
</dbReference>
<feature type="coiled-coil region" evidence="1">
    <location>
        <begin position="2115"/>
        <end position="2227"/>
    </location>
</feature>
<evidence type="ECO:0000313" key="3">
    <source>
        <dbReference type="EMBL" id="KAG2866501.1"/>
    </source>
</evidence>
<proteinExistence type="predicted"/>
<dbReference type="EMBL" id="RCMV01000145">
    <property type="protein sequence ID" value="KAG3223453.1"/>
    <property type="molecule type" value="Genomic_DNA"/>
</dbReference>
<feature type="coiled-coil region" evidence="1">
    <location>
        <begin position="1235"/>
        <end position="1262"/>
    </location>
</feature>